<dbReference type="Pfam" id="PF02272">
    <property type="entry name" value="DHHA1"/>
    <property type="match status" value="1"/>
</dbReference>
<dbReference type="Proteomes" id="UP000824247">
    <property type="component" value="Unassembled WGS sequence"/>
</dbReference>
<dbReference type="EMBL" id="JAHLFM010000032">
    <property type="protein sequence ID" value="MBU3830946.1"/>
    <property type="molecule type" value="Genomic_DNA"/>
</dbReference>
<protein>
    <submittedName>
        <fullName evidence="3">Bifunctional oligoribonuclease/PAP phosphatase NrnA</fullName>
    </submittedName>
</protein>
<dbReference type="SUPFAM" id="SSF64182">
    <property type="entry name" value="DHH phosphoesterases"/>
    <property type="match status" value="1"/>
</dbReference>
<evidence type="ECO:0000259" key="1">
    <source>
        <dbReference type="Pfam" id="PF01368"/>
    </source>
</evidence>
<dbReference type="Pfam" id="PF01368">
    <property type="entry name" value="DHH"/>
    <property type="match status" value="1"/>
</dbReference>
<feature type="domain" description="DDH" evidence="1">
    <location>
        <begin position="20"/>
        <end position="163"/>
    </location>
</feature>
<dbReference type="InterPro" id="IPR038763">
    <property type="entry name" value="DHH_sf"/>
</dbReference>
<dbReference type="Gene3D" id="3.10.310.30">
    <property type="match status" value="1"/>
</dbReference>
<evidence type="ECO:0000313" key="3">
    <source>
        <dbReference type="EMBL" id="MBU3830946.1"/>
    </source>
</evidence>
<proteinExistence type="predicted"/>
<dbReference type="InterPro" id="IPR051319">
    <property type="entry name" value="Oligoribo/pAp-PDE_c-di-AMP_PDE"/>
</dbReference>
<reference evidence="3" key="2">
    <citation type="submission" date="2021-04" db="EMBL/GenBank/DDBJ databases">
        <authorList>
            <person name="Gilroy R."/>
        </authorList>
    </citation>
    <scope>NUCLEOTIDE SEQUENCE</scope>
    <source>
        <strain evidence="3">A5-1222</strain>
    </source>
</reference>
<dbReference type="GO" id="GO:0003676">
    <property type="term" value="F:nucleic acid binding"/>
    <property type="evidence" value="ECO:0007669"/>
    <property type="project" value="InterPro"/>
</dbReference>
<sequence>MELDLKKINSLLNKIESSNKICLFVHENPDCDTIGSAFAFKLFIENNFSNKDVRIAGLSNIDKDYLLPFFDREYVAVDRNFAEQSIGIIFDTSTQSRILSQLNIFCNWTCLIDHHLSTEEITNLSIVDSSSSSTCEIVASIFLNLSKKYKIDTEIANSLYFGILTDTNRFLYPSVSANTFKIMEWLCNNGLSREEVHNQLYLNDIQEVELNHKLFSMVNFNIENHYATLFIDQKYNKKFNQKSFTGKVNLMANIKNIDIWTLVYYDENLQKWKGSIRSREYNVNEIAAKFGGGGHRLASGFTLKDFKETKILEMEIKEFLENVKK</sequence>
<comment type="caution">
    <text evidence="3">The sequence shown here is derived from an EMBL/GenBank/DDBJ whole genome shotgun (WGS) entry which is preliminary data.</text>
</comment>
<reference evidence="3" key="1">
    <citation type="journal article" date="2021" name="PeerJ">
        <title>Extensive microbial diversity within the chicken gut microbiome revealed by metagenomics and culture.</title>
        <authorList>
            <person name="Gilroy R."/>
            <person name="Ravi A."/>
            <person name="Getino M."/>
            <person name="Pursley I."/>
            <person name="Horton D.L."/>
            <person name="Alikhan N.F."/>
            <person name="Baker D."/>
            <person name="Gharbi K."/>
            <person name="Hall N."/>
            <person name="Watson M."/>
            <person name="Adriaenssens E.M."/>
            <person name="Foster-Nyarko E."/>
            <person name="Jarju S."/>
            <person name="Secka A."/>
            <person name="Antonio M."/>
            <person name="Oren A."/>
            <person name="Chaudhuri R.R."/>
            <person name="La Ragione R."/>
            <person name="Hildebrand F."/>
            <person name="Pallen M.J."/>
        </authorList>
    </citation>
    <scope>NUCLEOTIDE SEQUENCE</scope>
    <source>
        <strain evidence="3">A5-1222</strain>
    </source>
</reference>
<organism evidence="3 4">
    <name type="scientific">Candidatus Ureaplasma intestinipullorum</name>
    <dbReference type="NCBI Taxonomy" id="2838770"/>
    <lineage>
        <taxon>Bacteria</taxon>
        <taxon>Bacillati</taxon>
        <taxon>Mycoplasmatota</taxon>
        <taxon>Mycoplasmoidales</taxon>
        <taxon>Mycoplasmoidaceae</taxon>
        <taxon>Ureaplasma</taxon>
    </lineage>
</organism>
<dbReference type="AlphaFoldDB" id="A0A9E2NW43"/>
<gene>
    <name evidence="3" type="ORF">H9897_02215</name>
</gene>
<dbReference type="PANTHER" id="PTHR47618">
    <property type="entry name" value="BIFUNCTIONAL OLIGORIBONUCLEASE AND PAP PHOSPHATASE NRNA"/>
    <property type="match status" value="1"/>
</dbReference>
<dbReference type="InterPro" id="IPR003156">
    <property type="entry name" value="DHHA1_dom"/>
</dbReference>
<feature type="domain" description="DHHA1" evidence="2">
    <location>
        <begin position="236"/>
        <end position="323"/>
    </location>
</feature>
<evidence type="ECO:0000313" key="4">
    <source>
        <dbReference type="Proteomes" id="UP000824247"/>
    </source>
</evidence>
<accession>A0A9E2NW43</accession>
<dbReference type="PANTHER" id="PTHR47618:SF1">
    <property type="entry name" value="BIFUNCTIONAL OLIGORIBONUCLEASE AND PAP PHOSPHATASE NRNA"/>
    <property type="match status" value="1"/>
</dbReference>
<dbReference type="Gene3D" id="3.90.1640.10">
    <property type="entry name" value="inorganic pyrophosphatase (n-terminal core)"/>
    <property type="match status" value="1"/>
</dbReference>
<name>A0A9E2NW43_9BACT</name>
<evidence type="ECO:0000259" key="2">
    <source>
        <dbReference type="Pfam" id="PF02272"/>
    </source>
</evidence>
<dbReference type="InterPro" id="IPR001667">
    <property type="entry name" value="DDH_dom"/>
</dbReference>